<accession>A0A1W6CVX2</accession>
<dbReference type="NCBIfam" id="TIGR03292">
    <property type="entry name" value="PhnH_redo"/>
    <property type="match status" value="1"/>
</dbReference>
<dbReference type="GO" id="GO:0019634">
    <property type="term" value="P:organic phosphonate metabolic process"/>
    <property type="evidence" value="ECO:0007669"/>
    <property type="project" value="InterPro"/>
</dbReference>
<dbReference type="InterPro" id="IPR008772">
    <property type="entry name" value="Phosphonate_metab_PhnH"/>
</dbReference>
<keyword evidence="2" id="KW-1185">Reference proteome</keyword>
<dbReference type="RefSeq" id="WP_085377121.1">
    <property type="nucleotide sequence ID" value="NZ_CP020612.1"/>
</dbReference>
<dbReference type="Proteomes" id="UP000193017">
    <property type="component" value="Chromosome"/>
</dbReference>
<dbReference type="InterPro" id="IPR038058">
    <property type="entry name" value="PhnH-like_sp"/>
</dbReference>
<name>A0A1W6CVX2_9RHOB</name>
<reference evidence="1 2" key="1">
    <citation type="submission" date="2017-03" db="EMBL/GenBank/DDBJ databases">
        <title>Genome sequence of Paracoccus contaminans isolated from a water microcosm.</title>
        <authorList>
            <person name="Aurass P."/>
            <person name="Karste S."/>
            <person name="Trost E."/>
            <person name="Glaeser S.P."/>
            <person name="Kaempfer P."/>
            <person name="Flieger A."/>
        </authorList>
    </citation>
    <scope>NUCLEOTIDE SEQUENCE [LARGE SCALE GENOMIC DNA]</scope>
    <source>
        <strain evidence="2">RKI 16-01929T\LMG 29738T\CCM 8701T\CIP 111112T</strain>
    </source>
</reference>
<dbReference type="Pfam" id="PF05845">
    <property type="entry name" value="PhnH"/>
    <property type="match status" value="1"/>
</dbReference>
<proteinExistence type="predicted"/>
<dbReference type="SUPFAM" id="SSF159709">
    <property type="entry name" value="PhnH-like"/>
    <property type="match status" value="1"/>
</dbReference>
<dbReference type="Gene3D" id="3.40.50.11310">
    <property type="entry name" value="Bacterial phosphonate metabolism protein PhnH"/>
    <property type="match status" value="1"/>
</dbReference>
<dbReference type="OrthoDB" id="9814509at2"/>
<evidence type="ECO:0000313" key="2">
    <source>
        <dbReference type="Proteomes" id="UP000193017"/>
    </source>
</evidence>
<dbReference type="EMBL" id="CP020612">
    <property type="protein sequence ID" value="ARJ69007.1"/>
    <property type="molecule type" value="Genomic_DNA"/>
</dbReference>
<evidence type="ECO:0000313" key="1">
    <source>
        <dbReference type="EMBL" id="ARJ69007.1"/>
    </source>
</evidence>
<dbReference type="PIRSF" id="PIRSF020680">
    <property type="entry name" value="PhnH"/>
    <property type="match status" value="1"/>
</dbReference>
<dbReference type="GO" id="GO:0016829">
    <property type="term" value="F:lyase activity"/>
    <property type="evidence" value="ECO:0007669"/>
    <property type="project" value="UniProtKB-KW"/>
</dbReference>
<protein>
    <submittedName>
        <fullName evidence="1">Phosphonate C-P lyase system protein PhnH</fullName>
    </submittedName>
</protein>
<sequence>MSVLDGGFADPARDGARSFRAVLEAMARPGTEVMPEPARGPAPLSPAAAAVLLTLVDGDTPLHLAGAHDCEAVRRWIAFHCAAPLVAAEEAVFALGCWDALLPLDRFAIGTPDYPDRSATLIVDDPAAGRPVTLSGPGIRGTAAARLPDPAAFAANHDRFPLGWDAILACGARLMAVPRSTAVLPQEAV</sequence>
<dbReference type="KEGG" id="pcon:B0A89_04540"/>
<organism evidence="1 2">
    <name type="scientific">Paracoccus contaminans</name>
    <dbReference type="NCBI Taxonomy" id="1945662"/>
    <lineage>
        <taxon>Bacteria</taxon>
        <taxon>Pseudomonadati</taxon>
        <taxon>Pseudomonadota</taxon>
        <taxon>Alphaproteobacteria</taxon>
        <taxon>Rhodobacterales</taxon>
        <taxon>Paracoccaceae</taxon>
        <taxon>Paracoccus</taxon>
    </lineage>
</organism>
<gene>
    <name evidence="1" type="ORF">B0A89_04540</name>
</gene>
<dbReference type="STRING" id="1945662.B0A89_04540"/>
<keyword evidence="1" id="KW-0456">Lyase</keyword>
<dbReference type="AlphaFoldDB" id="A0A1W6CVX2"/>